<proteinExistence type="inferred from homology"/>
<comment type="function">
    <text evidence="7">Part of the twin-arginine translocation (Tat) system that transports large folded proteins containing a characteristic twin-arginine motif in their signal peptide across membranes. Together with TatB, TatC is part of a receptor directly interacting with Tat signal peptides.</text>
</comment>
<feature type="transmembrane region" description="Helical" evidence="7">
    <location>
        <begin position="74"/>
        <end position="99"/>
    </location>
</feature>
<protein>
    <recommendedName>
        <fullName evidence="7">Sec-independent protein translocase protein TatC</fullName>
    </recommendedName>
</protein>
<organism evidence="8 9">
    <name type="scientific">Collinsella aerofaciens</name>
    <dbReference type="NCBI Taxonomy" id="74426"/>
    <lineage>
        <taxon>Bacteria</taxon>
        <taxon>Bacillati</taxon>
        <taxon>Actinomycetota</taxon>
        <taxon>Coriobacteriia</taxon>
        <taxon>Coriobacteriales</taxon>
        <taxon>Coriobacteriaceae</taxon>
        <taxon>Collinsella</taxon>
    </lineage>
</organism>
<dbReference type="Pfam" id="PF00902">
    <property type="entry name" value="TatC"/>
    <property type="match status" value="1"/>
</dbReference>
<dbReference type="NCBIfam" id="TIGR00945">
    <property type="entry name" value="tatC"/>
    <property type="match status" value="1"/>
</dbReference>
<keyword evidence="5 7" id="KW-0811">Translocation</keyword>
<dbReference type="GO" id="GO:0043953">
    <property type="term" value="P:protein transport by the Tat complex"/>
    <property type="evidence" value="ECO:0007669"/>
    <property type="project" value="UniProtKB-UniRule"/>
</dbReference>
<feature type="transmembrane region" description="Helical" evidence="7">
    <location>
        <begin position="192"/>
        <end position="208"/>
    </location>
</feature>
<evidence type="ECO:0000256" key="4">
    <source>
        <dbReference type="ARBA" id="ARBA00022989"/>
    </source>
</evidence>
<accession>A0A5K1JEZ2</accession>
<dbReference type="HAMAP" id="MF_00902">
    <property type="entry name" value="TatC"/>
    <property type="match status" value="1"/>
</dbReference>
<evidence type="ECO:0000256" key="3">
    <source>
        <dbReference type="ARBA" id="ARBA00022927"/>
    </source>
</evidence>
<evidence type="ECO:0000256" key="5">
    <source>
        <dbReference type="ARBA" id="ARBA00023010"/>
    </source>
</evidence>
<evidence type="ECO:0000256" key="1">
    <source>
        <dbReference type="ARBA" id="ARBA00004141"/>
    </source>
</evidence>
<evidence type="ECO:0000256" key="7">
    <source>
        <dbReference type="HAMAP-Rule" id="MF_00902"/>
    </source>
</evidence>
<dbReference type="Proteomes" id="UP000368032">
    <property type="component" value="Unassembled WGS sequence"/>
</dbReference>
<feature type="transmembrane region" description="Helical" evidence="7">
    <location>
        <begin position="106"/>
        <end position="129"/>
    </location>
</feature>
<dbReference type="EMBL" id="CABWIF010000055">
    <property type="protein sequence ID" value="VWM03580.1"/>
    <property type="molecule type" value="Genomic_DNA"/>
</dbReference>
<keyword evidence="6 7" id="KW-0472">Membrane</keyword>
<name>A0A5K1JEZ2_9ACTN</name>
<dbReference type="GO" id="GO:0065002">
    <property type="term" value="P:intracellular protein transmembrane transport"/>
    <property type="evidence" value="ECO:0007669"/>
    <property type="project" value="TreeGrafter"/>
</dbReference>
<evidence type="ECO:0000256" key="2">
    <source>
        <dbReference type="ARBA" id="ARBA00022692"/>
    </source>
</evidence>
<comment type="subcellular location">
    <subcellularLocation>
        <location evidence="7">Cell membrane</location>
        <topology evidence="7">Multi-pass membrane protein</topology>
    </subcellularLocation>
    <subcellularLocation>
        <location evidence="1">Membrane</location>
        <topology evidence="1">Multi-pass membrane protein</topology>
    </subcellularLocation>
</comment>
<dbReference type="GO" id="GO:0033281">
    <property type="term" value="C:TAT protein transport complex"/>
    <property type="evidence" value="ECO:0007669"/>
    <property type="project" value="UniProtKB-UniRule"/>
</dbReference>
<reference evidence="8 9" key="1">
    <citation type="submission" date="2019-10" db="EMBL/GenBank/DDBJ databases">
        <authorList>
            <person name="Wolf R A."/>
        </authorList>
    </citation>
    <scope>NUCLEOTIDE SEQUENCE [LARGE SCALE GENOMIC DNA]</scope>
    <source>
        <strain evidence="8">Collinsella_aerofaciens_DSM_13712</strain>
    </source>
</reference>
<dbReference type="PRINTS" id="PR01840">
    <property type="entry name" value="TATCFAMILY"/>
</dbReference>
<evidence type="ECO:0000313" key="9">
    <source>
        <dbReference type="Proteomes" id="UP000368032"/>
    </source>
</evidence>
<dbReference type="PANTHER" id="PTHR30371">
    <property type="entry name" value="SEC-INDEPENDENT PROTEIN TRANSLOCASE PROTEIN TATC"/>
    <property type="match status" value="1"/>
</dbReference>
<evidence type="ECO:0000256" key="6">
    <source>
        <dbReference type="ARBA" id="ARBA00023136"/>
    </source>
</evidence>
<dbReference type="AlphaFoldDB" id="A0A5K1JEZ2"/>
<comment type="subunit">
    <text evidence="7">The Tat system comprises two distinct complexes: a TatABC complex, containing multiple copies of TatA, TatB and TatC subunits, and a separate TatA complex, containing only TatA subunits. Substrates initially bind to the TatABC complex, which probably triggers association of the separate TatA complex to form the active translocon.</text>
</comment>
<gene>
    <name evidence="7 8" type="primary">tatC</name>
    <name evidence="8" type="ORF">CKJAJONC_00761</name>
</gene>
<comment type="similarity">
    <text evidence="7">Belongs to the TatC family.</text>
</comment>
<dbReference type="PANTHER" id="PTHR30371:SF0">
    <property type="entry name" value="SEC-INDEPENDENT PROTEIN TRANSLOCASE PROTEIN TATC, CHLOROPLASTIC-RELATED"/>
    <property type="match status" value="1"/>
</dbReference>
<evidence type="ECO:0000313" key="8">
    <source>
        <dbReference type="EMBL" id="VWM03580.1"/>
    </source>
</evidence>
<keyword evidence="7" id="KW-0813">Transport</keyword>
<dbReference type="GO" id="GO:0009977">
    <property type="term" value="F:proton motive force dependent protein transmembrane transporter activity"/>
    <property type="evidence" value="ECO:0007669"/>
    <property type="project" value="TreeGrafter"/>
</dbReference>
<sequence>MPIGPARMPLFDHLGELRRRLTIVVVSVFAAAIVLYFATPVVLDILEDPIRSFVPDGKFYITTTLGGFGLRFSLALKMAVVMCTPMIIWQILAFFLPALRPNERKWVVPTVLASTVLFFLGAIFCYFIIIPAGFEWLIGETSAVATALPDLENYVNMELLFMIGFGVAFELPLIIFYLSVFHIVSYAAFRGAWRYVYVGLLAGSAVITPDGSPVTLGLMYGALLSLYEISLAIARVVITARDGKEGLFVSRLDLFSNDDEDDEE</sequence>
<keyword evidence="2 7" id="KW-0812">Transmembrane</keyword>
<dbReference type="InterPro" id="IPR002033">
    <property type="entry name" value="TatC"/>
</dbReference>
<keyword evidence="7" id="KW-1003">Cell membrane</keyword>
<keyword evidence="4 7" id="KW-1133">Transmembrane helix</keyword>
<keyword evidence="3 7" id="KW-0653">Protein transport</keyword>
<dbReference type="RefSeq" id="WP_193221504.1">
    <property type="nucleotide sequence ID" value="NZ_CABWIF010000055.1"/>
</dbReference>
<feature type="transmembrane region" description="Helical" evidence="7">
    <location>
        <begin position="159"/>
        <end position="180"/>
    </location>
</feature>
<feature type="transmembrane region" description="Helical" evidence="7">
    <location>
        <begin position="214"/>
        <end position="238"/>
    </location>
</feature>
<feature type="transmembrane region" description="Helical" evidence="7">
    <location>
        <begin position="21"/>
        <end position="43"/>
    </location>
</feature>